<organism evidence="1 2">
    <name type="scientific">Streptomyces phaeofaciens</name>
    <dbReference type="NCBI Taxonomy" id="68254"/>
    <lineage>
        <taxon>Bacteria</taxon>
        <taxon>Bacillati</taxon>
        <taxon>Actinomycetota</taxon>
        <taxon>Actinomycetes</taxon>
        <taxon>Kitasatosporales</taxon>
        <taxon>Streptomycetaceae</taxon>
        <taxon>Streptomyces</taxon>
    </lineage>
</organism>
<sequence>MPVINPNDEPRRELVLIAGSTDAETALVHREALRVLRPDIATAHVDAYSDDTWPPAVLHSFERALSLARGQVADGTRSRKDDPGMGIDVDVRDDRQFAMLSDLVPHTIGAEGWRGDRLIFSAGDSGTSLWFAVTETQEAELVSRLEALGVRSTVLAAPPRRRRAAFLPWSRRTDARTRRP</sequence>
<name>A0A918H2U2_9ACTN</name>
<dbReference type="RefSeq" id="WP_189707210.1">
    <property type="nucleotide sequence ID" value="NZ_BMSA01000001.1"/>
</dbReference>
<evidence type="ECO:0000313" key="2">
    <source>
        <dbReference type="Proteomes" id="UP000646776"/>
    </source>
</evidence>
<protein>
    <submittedName>
        <fullName evidence="1">Uncharacterized protein</fullName>
    </submittedName>
</protein>
<evidence type="ECO:0000313" key="1">
    <source>
        <dbReference type="EMBL" id="GGT33023.1"/>
    </source>
</evidence>
<dbReference type="Proteomes" id="UP000646776">
    <property type="component" value="Unassembled WGS sequence"/>
</dbReference>
<keyword evidence="2" id="KW-1185">Reference proteome</keyword>
<gene>
    <name evidence="1" type="ORF">GCM10010226_06630</name>
</gene>
<reference evidence="1" key="1">
    <citation type="journal article" date="2014" name="Int. J. Syst. Evol. Microbiol.">
        <title>Complete genome sequence of Corynebacterium casei LMG S-19264T (=DSM 44701T), isolated from a smear-ripened cheese.</title>
        <authorList>
            <consortium name="US DOE Joint Genome Institute (JGI-PGF)"/>
            <person name="Walter F."/>
            <person name="Albersmeier A."/>
            <person name="Kalinowski J."/>
            <person name="Ruckert C."/>
        </authorList>
    </citation>
    <scope>NUCLEOTIDE SEQUENCE</scope>
    <source>
        <strain evidence="1">JCM 4125</strain>
    </source>
</reference>
<dbReference type="AlphaFoldDB" id="A0A918H2U2"/>
<dbReference type="EMBL" id="BMSA01000001">
    <property type="protein sequence ID" value="GGT33023.1"/>
    <property type="molecule type" value="Genomic_DNA"/>
</dbReference>
<comment type="caution">
    <text evidence="1">The sequence shown here is derived from an EMBL/GenBank/DDBJ whole genome shotgun (WGS) entry which is preliminary data.</text>
</comment>
<reference evidence="1" key="2">
    <citation type="submission" date="2020-09" db="EMBL/GenBank/DDBJ databases">
        <authorList>
            <person name="Sun Q."/>
            <person name="Ohkuma M."/>
        </authorList>
    </citation>
    <scope>NUCLEOTIDE SEQUENCE</scope>
    <source>
        <strain evidence="1">JCM 4125</strain>
    </source>
</reference>
<accession>A0A918H2U2</accession>
<proteinExistence type="predicted"/>